<dbReference type="EMBL" id="JAWHQM010000021">
    <property type="protein sequence ID" value="KAK5631719.1"/>
    <property type="molecule type" value="Genomic_DNA"/>
</dbReference>
<evidence type="ECO:0000256" key="1">
    <source>
        <dbReference type="ARBA" id="ARBA00009009"/>
    </source>
</evidence>
<dbReference type="Gene3D" id="3.40.710.10">
    <property type="entry name" value="DD-peptidase/beta-lactamase superfamily"/>
    <property type="match status" value="1"/>
</dbReference>
<keyword evidence="2" id="KW-0378">Hydrolase</keyword>
<evidence type="ECO:0000256" key="2">
    <source>
        <dbReference type="ARBA" id="ARBA00022801"/>
    </source>
</evidence>
<keyword evidence="5" id="KW-1185">Reference proteome</keyword>
<evidence type="ECO:0000259" key="3">
    <source>
        <dbReference type="Pfam" id="PF00144"/>
    </source>
</evidence>
<reference evidence="4 5" key="1">
    <citation type="submission" date="2023-10" db="EMBL/GenBank/DDBJ databases">
        <title>Draft genome sequence of Xylaria bambusicola isolate GMP-LS, the root and basal stem rot pathogen of sugarcane in Indonesia.</title>
        <authorList>
            <person name="Selvaraj P."/>
            <person name="Muralishankar V."/>
            <person name="Muruganantham S."/>
            <person name="Sp S."/>
            <person name="Haryani S."/>
            <person name="Lau K.J.X."/>
            <person name="Naqvi N.I."/>
        </authorList>
    </citation>
    <scope>NUCLEOTIDE SEQUENCE [LARGE SCALE GENOMIC DNA]</scope>
    <source>
        <strain evidence="4">GMP-LS</strain>
    </source>
</reference>
<dbReference type="PANTHER" id="PTHR43283:SF17">
    <property type="entry name" value="(LOVD), PUTATIVE (AFU_ORTHOLOGUE AFUA_5G00920)-RELATED"/>
    <property type="match status" value="1"/>
</dbReference>
<feature type="domain" description="Beta-lactamase-related" evidence="3">
    <location>
        <begin position="1"/>
        <end position="313"/>
    </location>
</feature>
<protein>
    <recommendedName>
        <fullName evidence="3">Beta-lactamase-related domain-containing protein</fullName>
    </recommendedName>
</protein>
<sequence>MSKLMTSVAVLQCVEDGLLDLDKDTRAMFPGIGKYGVITGFDDNTAVLKPDSTPITLRMLLSHTSGHEYDWLSPLLGKWRASRGEGPWTGPTVEHKSELPLVFSPGTGFAYGAGHDWAGKAIQVATGTTLDDFMRTRIWEPLGIAEDTTFWPKTKEGMKDRVAHISTLNEGGLPAVDAPDFDLLFGGTDCLGGAGVCATSQAYSIFLSAVARRDARLLQPTSFDELFRPQLNGQQEKALNDYVDQSPIHTQLLALRIPPSLKKTWSFAGLVAKEGQEGRFGPGTVFWSGVPSSEWFIDHDTGIYGVALCQVIPPMHPQVMELHEKFQREMYDLASQSPATHDS</sequence>
<evidence type="ECO:0000313" key="4">
    <source>
        <dbReference type="EMBL" id="KAK5631719.1"/>
    </source>
</evidence>
<dbReference type="Proteomes" id="UP001305414">
    <property type="component" value="Unassembled WGS sequence"/>
</dbReference>
<comment type="similarity">
    <text evidence="1">Belongs to the class-A beta-lactamase family.</text>
</comment>
<dbReference type="GO" id="GO:0016787">
    <property type="term" value="F:hydrolase activity"/>
    <property type="evidence" value="ECO:0007669"/>
    <property type="project" value="UniProtKB-KW"/>
</dbReference>
<dbReference type="PANTHER" id="PTHR43283">
    <property type="entry name" value="BETA-LACTAMASE-RELATED"/>
    <property type="match status" value="1"/>
</dbReference>
<dbReference type="InterPro" id="IPR012338">
    <property type="entry name" value="Beta-lactam/transpept-like"/>
</dbReference>
<evidence type="ECO:0000313" key="5">
    <source>
        <dbReference type="Proteomes" id="UP001305414"/>
    </source>
</evidence>
<accession>A0AAN7UQI2</accession>
<dbReference type="AlphaFoldDB" id="A0AAN7UQI2"/>
<proteinExistence type="inferred from homology"/>
<dbReference type="SUPFAM" id="SSF56601">
    <property type="entry name" value="beta-lactamase/transpeptidase-like"/>
    <property type="match status" value="1"/>
</dbReference>
<gene>
    <name evidence="4" type="ORF">RRF57_007433</name>
</gene>
<name>A0AAN7UQI2_9PEZI</name>
<dbReference type="InterPro" id="IPR050789">
    <property type="entry name" value="Diverse_Enzym_Activities"/>
</dbReference>
<dbReference type="Pfam" id="PF00144">
    <property type="entry name" value="Beta-lactamase"/>
    <property type="match status" value="1"/>
</dbReference>
<dbReference type="InterPro" id="IPR001466">
    <property type="entry name" value="Beta-lactam-related"/>
</dbReference>
<organism evidence="4 5">
    <name type="scientific">Xylaria bambusicola</name>
    <dbReference type="NCBI Taxonomy" id="326684"/>
    <lineage>
        <taxon>Eukaryota</taxon>
        <taxon>Fungi</taxon>
        <taxon>Dikarya</taxon>
        <taxon>Ascomycota</taxon>
        <taxon>Pezizomycotina</taxon>
        <taxon>Sordariomycetes</taxon>
        <taxon>Xylariomycetidae</taxon>
        <taxon>Xylariales</taxon>
        <taxon>Xylariaceae</taxon>
        <taxon>Xylaria</taxon>
    </lineage>
</organism>
<comment type="caution">
    <text evidence="4">The sequence shown here is derived from an EMBL/GenBank/DDBJ whole genome shotgun (WGS) entry which is preliminary data.</text>
</comment>